<evidence type="ECO:0000256" key="1">
    <source>
        <dbReference type="ARBA" id="ARBA00001947"/>
    </source>
</evidence>
<dbReference type="PANTHER" id="PTHR43668:SF4">
    <property type="entry name" value="ALLANTOINASE"/>
    <property type="match status" value="1"/>
</dbReference>
<dbReference type="GO" id="GO:0046872">
    <property type="term" value="F:metal ion binding"/>
    <property type="evidence" value="ECO:0007669"/>
    <property type="project" value="UniProtKB-KW"/>
</dbReference>
<sequence length="441" mass="49146">MMLIKNATIINEGKHYQANVLIEGERIRSISPELPAQIPQQIIDATGLLLLPGIIDDQVHFREPGLTHKGDIHSESRAAIAGGVTSFMDMPNTLPQTTTVEALNDKFALAQRESLANYSLFIGATNDNADELKKQGAHRAAAIKVFMGSSTGNMLVDNPVTLERLFSENKAIIAAHCESEAIIRANKEKFVAEFGENLDISFHSKIRSNQACYASSKEAVTLAKKYDARLHLFHLSTAEEMNLLENKPIKNKRITAEVCVHHLWFSDEDYARLGNRIKWNPAIKSKADRDALRQALIDGKLDVVATDHAPHIWEEKQGSCLKAASGGPMVQHSLTVMLELCRQGVFTPELVVEKMAHAPAELFGLKDRGYIREGYYADLVLVNPHQSWTVTKDNLLYKCAWSPLEGTTFSHQVVKTFVNGSLVYDNGVFDERFRGKELEIK</sequence>
<reference evidence="7 8" key="1">
    <citation type="submission" date="2019-03" db="EMBL/GenBank/DDBJ databases">
        <title>Single cell metagenomics reveals metabolic interactions within the superorganism composed of flagellate Streblomastix strix and complex community of Bacteroidetes bacteria on its surface.</title>
        <authorList>
            <person name="Treitli S.C."/>
            <person name="Kolisko M."/>
            <person name="Husnik F."/>
            <person name="Keeling P."/>
            <person name="Hampl V."/>
        </authorList>
    </citation>
    <scope>NUCLEOTIDE SEQUENCE [LARGE SCALE GENOMIC DNA]</scope>
    <source>
        <strain evidence="7">St1</strain>
    </source>
</reference>
<organism evidence="7 8">
    <name type="scientific">Candidatus Ordinivivax streblomastigis</name>
    <dbReference type="NCBI Taxonomy" id="2540710"/>
    <lineage>
        <taxon>Bacteria</taxon>
        <taxon>Pseudomonadati</taxon>
        <taxon>Bacteroidota</taxon>
        <taxon>Bacteroidia</taxon>
        <taxon>Bacteroidales</taxon>
        <taxon>Candidatus Ordinivivax</taxon>
    </lineage>
</organism>
<proteinExistence type="inferred from homology"/>
<comment type="similarity">
    <text evidence="3">Belongs to the metallo-dependent hydrolases superfamily. DHOase family. Class I DHOase subfamily.</text>
</comment>
<comment type="caution">
    <text evidence="7">The sequence shown here is derived from an EMBL/GenBank/DDBJ whole genome shotgun (WGS) entry which is preliminary data.</text>
</comment>
<dbReference type="SUPFAM" id="SSF51556">
    <property type="entry name" value="Metallo-dependent hydrolases"/>
    <property type="match status" value="1"/>
</dbReference>
<name>A0A5M8NZR6_9BACT</name>
<keyword evidence="5 7" id="KW-0378">Hydrolase</keyword>
<gene>
    <name evidence="7" type="ORF">EZS26_002128</name>
</gene>
<dbReference type="Pfam" id="PF01979">
    <property type="entry name" value="Amidohydro_1"/>
    <property type="match status" value="1"/>
</dbReference>
<evidence type="ECO:0000313" key="7">
    <source>
        <dbReference type="EMBL" id="KAA6301663.1"/>
    </source>
</evidence>
<evidence type="ECO:0000256" key="2">
    <source>
        <dbReference type="ARBA" id="ARBA00002368"/>
    </source>
</evidence>
<accession>A0A5M8NZR6</accession>
<comment type="cofactor">
    <cofactor evidence="1">
        <name>Zn(2+)</name>
        <dbReference type="ChEBI" id="CHEBI:29105"/>
    </cofactor>
</comment>
<dbReference type="PANTHER" id="PTHR43668">
    <property type="entry name" value="ALLANTOINASE"/>
    <property type="match status" value="1"/>
</dbReference>
<dbReference type="GO" id="GO:0005737">
    <property type="term" value="C:cytoplasm"/>
    <property type="evidence" value="ECO:0007669"/>
    <property type="project" value="TreeGrafter"/>
</dbReference>
<dbReference type="Proteomes" id="UP000324575">
    <property type="component" value="Unassembled WGS sequence"/>
</dbReference>
<dbReference type="EMBL" id="SNRX01000015">
    <property type="protein sequence ID" value="KAA6301663.1"/>
    <property type="molecule type" value="Genomic_DNA"/>
</dbReference>
<dbReference type="InterPro" id="IPR002195">
    <property type="entry name" value="Dihydroorotase_CS"/>
</dbReference>
<dbReference type="GO" id="GO:0004151">
    <property type="term" value="F:dihydroorotase activity"/>
    <property type="evidence" value="ECO:0007669"/>
    <property type="project" value="UniProtKB-EC"/>
</dbReference>
<dbReference type="EC" id="3.5.2.3" evidence="7"/>
<dbReference type="GO" id="GO:0004038">
    <property type="term" value="F:allantoinase activity"/>
    <property type="evidence" value="ECO:0007669"/>
    <property type="project" value="TreeGrafter"/>
</dbReference>
<dbReference type="AlphaFoldDB" id="A0A5M8NZR6"/>
<dbReference type="Gene3D" id="3.20.20.140">
    <property type="entry name" value="Metal-dependent hydrolases"/>
    <property type="match status" value="1"/>
</dbReference>
<dbReference type="NCBIfam" id="NF006688">
    <property type="entry name" value="PRK09236.1"/>
    <property type="match status" value="1"/>
</dbReference>
<protein>
    <submittedName>
        <fullName evidence="7">Dihydroorotase</fullName>
        <ecNumber evidence="7">3.5.2.3</ecNumber>
    </submittedName>
</protein>
<keyword evidence="4" id="KW-0479">Metal-binding</keyword>
<dbReference type="InterPro" id="IPR006680">
    <property type="entry name" value="Amidohydro-rel"/>
</dbReference>
<dbReference type="PROSITE" id="PS00483">
    <property type="entry name" value="DIHYDROOROTASE_2"/>
    <property type="match status" value="1"/>
</dbReference>
<dbReference type="NCBIfam" id="TIGR00857">
    <property type="entry name" value="pyrC_multi"/>
    <property type="match status" value="1"/>
</dbReference>
<evidence type="ECO:0000256" key="5">
    <source>
        <dbReference type="ARBA" id="ARBA00022801"/>
    </source>
</evidence>
<evidence type="ECO:0000256" key="4">
    <source>
        <dbReference type="ARBA" id="ARBA00022723"/>
    </source>
</evidence>
<dbReference type="GO" id="GO:0006145">
    <property type="term" value="P:purine nucleobase catabolic process"/>
    <property type="evidence" value="ECO:0007669"/>
    <property type="project" value="TreeGrafter"/>
</dbReference>
<feature type="domain" description="Amidohydrolase-related" evidence="6">
    <location>
        <begin position="50"/>
        <end position="423"/>
    </location>
</feature>
<evidence type="ECO:0000259" key="6">
    <source>
        <dbReference type="Pfam" id="PF01979"/>
    </source>
</evidence>
<dbReference type="InterPro" id="IPR032466">
    <property type="entry name" value="Metal_Hydrolase"/>
</dbReference>
<evidence type="ECO:0000256" key="3">
    <source>
        <dbReference type="ARBA" id="ARBA00010286"/>
    </source>
</evidence>
<dbReference type="CDD" id="cd01318">
    <property type="entry name" value="DHOase_IIb"/>
    <property type="match status" value="1"/>
</dbReference>
<evidence type="ECO:0000313" key="8">
    <source>
        <dbReference type="Proteomes" id="UP000324575"/>
    </source>
</evidence>
<dbReference type="InterPro" id="IPR011059">
    <property type="entry name" value="Metal-dep_hydrolase_composite"/>
</dbReference>
<dbReference type="InterPro" id="IPR050138">
    <property type="entry name" value="DHOase/Allantoinase_Hydrolase"/>
</dbReference>
<dbReference type="Gene3D" id="2.30.40.10">
    <property type="entry name" value="Urease, subunit C, domain 1"/>
    <property type="match status" value="1"/>
</dbReference>
<dbReference type="SUPFAM" id="SSF51338">
    <property type="entry name" value="Composite domain of metallo-dependent hydrolases"/>
    <property type="match status" value="1"/>
</dbReference>
<comment type="function">
    <text evidence="2">Catalyzes the reversible cyclization of carbamoyl aspartate to dihydroorotate.</text>
</comment>